<dbReference type="Proteomes" id="UP000009877">
    <property type="component" value="Unassembled WGS sequence"/>
</dbReference>
<comment type="caution">
    <text evidence="4">The sequence shown here is derived from an EMBL/GenBank/DDBJ whole genome shotgun (WGS) entry which is preliminary data.</text>
</comment>
<dbReference type="InterPro" id="IPR009936">
    <property type="entry name" value="DUF1468"/>
</dbReference>
<dbReference type="Pfam" id="PF07331">
    <property type="entry name" value="TctB"/>
    <property type="match status" value="1"/>
</dbReference>
<evidence type="ECO:0000313" key="4">
    <source>
        <dbReference type="EMBL" id="EME35735.1"/>
    </source>
</evidence>
<evidence type="ECO:0000256" key="2">
    <source>
        <dbReference type="SAM" id="Phobius"/>
    </source>
</evidence>
<name>M2YB74_9MICC</name>
<keyword evidence="5" id="KW-1185">Reference proteome</keyword>
<dbReference type="GeneID" id="93316637"/>
<feature type="domain" description="DUF1468" evidence="3">
    <location>
        <begin position="44"/>
        <end position="187"/>
    </location>
</feature>
<dbReference type="STRING" id="71999.KPaMU14_02270"/>
<evidence type="ECO:0000256" key="1">
    <source>
        <dbReference type="SAM" id="MobiDB-lite"/>
    </source>
</evidence>
<protein>
    <submittedName>
        <fullName evidence="4">Tricarboxylate transport protein TctB</fullName>
    </submittedName>
</protein>
<sequence>MSTSASAAETPWADGSDEPRDPAAPSSSSAEPEVRTTLIRDLLTPLILLAFATYLTVNLFLIEVTDSTDFPGPRFFPAIIAGLIYALTALELLSIARNRSRRGPAPAAAAESAAPFDWPALVWTVGGFILFILTLRLLGWVLAAALLFWFVARGFGNRSPLTSLAVGLTVSSLAYIGFDMGLGLNLPSGILGGAF</sequence>
<proteinExistence type="predicted"/>
<dbReference type="EMBL" id="ANHZ02000023">
    <property type="protein sequence ID" value="EME35735.1"/>
    <property type="molecule type" value="Genomic_DNA"/>
</dbReference>
<accession>M2YB74</accession>
<feature type="transmembrane region" description="Helical" evidence="2">
    <location>
        <begin position="161"/>
        <end position="178"/>
    </location>
</feature>
<evidence type="ECO:0000313" key="5">
    <source>
        <dbReference type="Proteomes" id="UP000009877"/>
    </source>
</evidence>
<dbReference type="AlphaFoldDB" id="M2YB74"/>
<feature type="transmembrane region" description="Helical" evidence="2">
    <location>
        <begin position="121"/>
        <end position="149"/>
    </location>
</feature>
<feature type="transmembrane region" description="Helical" evidence="2">
    <location>
        <begin position="74"/>
        <end position="96"/>
    </location>
</feature>
<feature type="compositionally biased region" description="Low complexity" evidence="1">
    <location>
        <begin position="23"/>
        <end position="32"/>
    </location>
</feature>
<gene>
    <name evidence="4" type="ORF">C884_01368</name>
</gene>
<keyword evidence="2" id="KW-0472">Membrane</keyword>
<organism evidence="4 5">
    <name type="scientific">Kocuria palustris PEL</name>
    <dbReference type="NCBI Taxonomy" id="1236550"/>
    <lineage>
        <taxon>Bacteria</taxon>
        <taxon>Bacillati</taxon>
        <taxon>Actinomycetota</taxon>
        <taxon>Actinomycetes</taxon>
        <taxon>Micrococcales</taxon>
        <taxon>Micrococcaceae</taxon>
        <taxon>Kocuria</taxon>
    </lineage>
</organism>
<feature type="region of interest" description="Disordered" evidence="1">
    <location>
        <begin position="1"/>
        <end position="32"/>
    </location>
</feature>
<keyword evidence="2" id="KW-1133">Transmembrane helix</keyword>
<evidence type="ECO:0000259" key="3">
    <source>
        <dbReference type="Pfam" id="PF07331"/>
    </source>
</evidence>
<reference evidence="4 5" key="1">
    <citation type="journal article" date="2014" name="Genome Announc.">
        <title>Draft Genome Sequence of Kocuria palustris PEL.</title>
        <authorList>
            <person name="Sharma G."/>
            <person name="Khatri I."/>
            <person name="Subramanian S."/>
        </authorList>
    </citation>
    <scope>NUCLEOTIDE SEQUENCE [LARGE SCALE GENOMIC DNA]</scope>
    <source>
        <strain evidence="4 5">PEL</strain>
    </source>
</reference>
<keyword evidence="2" id="KW-0812">Transmembrane</keyword>
<dbReference type="RefSeq" id="WP_006215594.1">
    <property type="nucleotide sequence ID" value="NZ_ANHZ02000023.1"/>
</dbReference>
<feature type="transmembrane region" description="Helical" evidence="2">
    <location>
        <begin position="42"/>
        <end position="62"/>
    </location>
</feature>